<reference evidence="2" key="1">
    <citation type="journal article" date="2015" name="Nature">
        <title>Complex archaea that bridge the gap between prokaryotes and eukaryotes.</title>
        <authorList>
            <person name="Spang A."/>
            <person name="Saw J.H."/>
            <person name="Jorgensen S.L."/>
            <person name="Zaremba-Niedzwiedzka K."/>
            <person name="Martijn J."/>
            <person name="Lind A.E."/>
            <person name="van Eijk R."/>
            <person name="Schleper C."/>
            <person name="Guy L."/>
            <person name="Ettema T.J."/>
        </authorList>
    </citation>
    <scope>NUCLEOTIDE SEQUENCE</scope>
</reference>
<protein>
    <submittedName>
        <fullName evidence="2">Uncharacterized protein</fullName>
    </submittedName>
</protein>
<feature type="compositionally biased region" description="Acidic residues" evidence="1">
    <location>
        <begin position="225"/>
        <end position="235"/>
    </location>
</feature>
<dbReference type="EMBL" id="LAZR01006092">
    <property type="protein sequence ID" value="KKM94804.1"/>
    <property type="molecule type" value="Genomic_DNA"/>
</dbReference>
<gene>
    <name evidence="2" type="ORF">LCGC14_1194660</name>
</gene>
<accession>A0A0F9LIQ8</accession>
<sequence>MATAKDVKDVLETRREFVVTTDDVDVSYFIAQPNAADIRKADWQYSKIYNQAIVDGFLTQAQMIDLLKEKGILSEDYAERVEVTRIGLASELFKLENIREDSSEIERESIALEIARLRDELFSLNQQVNGPMGNTCENLAEDARTEYLTSRIVQVKDSSHLWEDFDAYQNEENSILSVKARFEVMLWIQGLDSNFLENTPEQTALRSIATARLDRALQEAKAENAEAEEGDEFPEAEEKAAPKRGKKVKKARKPRAKKSVEDKPAPKKRGRPRKNKETAVDTPTEETPKEE</sequence>
<feature type="compositionally biased region" description="Basic residues" evidence="1">
    <location>
        <begin position="242"/>
        <end position="257"/>
    </location>
</feature>
<organism evidence="2">
    <name type="scientific">marine sediment metagenome</name>
    <dbReference type="NCBI Taxonomy" id="412755"/>
    <lineage>
        <taxon>unclassified sequences</taxon>
        <taxon>metagenomes</taxon>
        <taxon>ecological metagenomes</taxon>
    </lineage>
</organism>
<feature type="region of interest" description="Disordered" evidence="1">
    <location>
        <begin position="219"/>
        <end position="291"/>
    </location>
</feature>
<dbReference type="AlphaFoldDB" id="A0A0F9LIQ8"/>
<proteinExistence type="predicted"/>
<evidence type="ECO:0000256" key="1">
    <source>
        <dbReference type="SAM" id="MobiDB-lite"/>
    </source>
</evidence>
<evidence type="ECO:0000313" key="2">
    <source>
        <dbReference type="EMBL" id="KKM94804.1"/>
    </source>
</evidence>
<name>A0A0F9LIQ8_9ZZZZ</name>
<comment type="caution">
    <text evidence="2">The sequence shown here is derived from an EMBL/GenBank/DDBJ whole genome shotgun (WGS) entry which is preliminary data.</text>
</comment>